<evidence type="ECO:0000256" key="5">
    <source>
        <dbReference type="ARBA" id="ARBA00022989"/>
    </source>
</evidence>
<name>A0A7R9Q3Q3_9ACAR</name>
<dbReference type="PROSITE" id="PS00237">
    <property type="entry name" value="G_PROTEIN_RECEP_F1_1"/>
    <property type="match status" value="1"/>
</dbReference>
<feature type="transmembrane region" description="Helical" evidence="11">
    <location>
        <begin position="97"/>
        <end position="117"/>
    </location>
</feature>
<keyword evidence="5 11" id="KW-1133">Transmembrane helix</keyword>
<proteinExistence type="inferred from homology"/>
<comment type="similarity">
    <text evidence="2 10">Belongs to the G-protein coupled receptor 1 family.</text>
</comment>
<dbReference type="Gene3D" id="1.20.1070.10">
    <property type="entry name" value="Rhodopsin 7-helix transmembrane proteins"/>
    <property type="match status" value="2"/>
</dbReference>
<evidence type="ECO:0000313" key="13">
    <source>
        <dbReference type="EMBL" id="CAD7631135.1"/>
    </source>
</evidence>
<evidence type="ECO:0000256" key="3">
    <source>
        <dbReference type="ARBA" id="ARBA00022475"/>
    </source>
</evidence>
<feature type="domain" description="G-protein coupled receptors family 1 profile" evidence="12">
    <location>
        <begin position="76"/>
        <end position="509"/>
    </location>
</feature>
<evidence type="ECO:0000256" key="8">
    <source>
        <dbReference type="ARBA" id="ARBA00023170"/>
    </source>
</evidence>
<sequence length="527" mass="59469">MDNYTSLTGITDQLHQTLGTPLYPGQGNLTLDNPNHYQPPPHLHHNHDHHIDQLFTAKNIIITPILTLIILTTILGNLLVIVAVLVEKSLRTPSNCLIFSLATADLIVGLLVMPLRASVAVFGHWPFDFRCDVPLELNILSSQASVFNLAVIAIDRYIIVSTVRARSGVLGGGGGQRTRCRIVLMIALAWAIPTVYVVMPFLGWHDQDWWARNREYHCIGNRDVVYRMVGALITFYIPVPIIIVFYVLIYRVCILMLTFFCSCFFCYLYCVTLAWAIPTVYVVMPFLGWHDQDWWARNREYHCIGNRDVVYRVVGALITFYIPVPIIIVFYVLIYRIARKSTRHKRSHDMKLTATGGGAGAGIDAANGNGIDRDMTSGITPGLTAPAVVTGPPLVAMEDSSYTPTCGGYVGSNPVHNHKHAHRASVTCVGQICTVRNLSLLRRRTKFKEDRERRVAKTLLIITSVFLVCWSPFFLTFSVYIGAPEMPFHLQQTLIWFGLCNSTMNPFIYAYFVPTFRQTFRKILCRK</sequence>
<dbReference type="EMBL" id="CAJPIZ010009046">
    <property type="protein sequence ID" value="CAG2111565.1"/>
    <property type="molecule type" value="Genomic_DNA"/>
</dbReference>
<dbReference type="GO" id="GO:0071880">
    <property type="term" value="P:adenylate cyclase-activating adrenergic receptor signaling pathway"/>
    <property type="evidence" value="ECO:0007669"/>
    <property type="project" value="TreeGrafter"/>
</dbReference>
<keyword evidence="3" id="KW-1003">Cell membrane</keyword>
<dbReference type="PANTHER" id="PTHR24248:SF66">
    <property type="entry name" value="OCTOPAMINE RECEPTOR BETA-3R"/>
    <property type="match status" value="1"/>
</dbReference>
<dbReference type="Pfam" id="PF00001">
    <property type="entry name" value="7tm_1"/>
    <property type="match status" value="2"/>
</dbReference>
<gene>
    <name evidence="13" type="ORF">OSB1V03_LOCUS11544</name>
</gene>
<keyword evidence="8 10" id="KW-0675">Receptor</keyword>
<feature type="transmembrane region" description="Helical" evidence="11">
    <location>
        <begin position="458"/>
        <end position="481"/>
    </location>
</feature>
<accession>A0A7R9Q3Q3</accession>
<feature type="transmembrane region" description="Helical" evidence="11">
    <location>
        <begin position="493"/>
        <end position="512"/>
    </location>
</feature>
<evidence type="ECO:0000256" key="7">
    <source>
        <dbReference type="ARBA" id="ARBA00023136"/>
    </source>
</evidence>
<dbReference type="SUPFAM" id="SSF81321">
    <property type="entry name" value="Family A G protein-coupled receptor-like"/>
    <property type="match status" value="2"/>
</dbReference>
<dbReference type="InterPro" id="IPR017452">
    <property type="entry name" value="GPCR_Rhodpsn_7TM"/>
</dbReference>
<dbReference type="GO" id="GO:0043410">
    <property type="term" value="P:positive regulation of MAPK cascade"/>
    <property type="evidence" value="ECO:0007669"/>
    <property type="project" value="TreeGrafter"/>
</dbReference>
<keyword evidence="14" id="KW-1185">Reference proteome</keyword>
<dbReference type="PROSITE" id="PS50262">
    <property type="entry name" value="G_PROTEIN_RECEP_F1_2"/>
    <property type="match status" value="1"/>
</dbReference>
<evidence type="ECO:0000256" key="4">
    <source>
        <dbReference type="ARBA" id="ARBA00022692"/>
    </source>
</evidence>
<keyword evidence="9 10" id="KW-0807">Transducer</keyword>
<feature type="transmembrane region" description="Helical" evidence="11">
    <location>
        <begin position="137"/>
        <end position="159"/>
    </location>
</feature>
<organism evidence="13">
    <name type="scientific">Medioppia subpectinata</name>
    <dbReference type="NCBI Taxonomy" id="1979941"/>
    <lineage>
        <taxon>Eukaryota</taxon>
        <taxon>Metazoa</taxon>
        <taxon>Ecdysozoa</taxon>
        <taxon>Arthropoda</taxon>
        <taxon>Chelicerata</taxon>
        <taxon>Arachnida</taxon>
        <taxon>Acari</taxon>
        <taxon>Acariformes</taxon>
        <taxon>Sarcoptiformes</taxon>
        <taxon>Oribatida</taxon>
        <taxon>Brachypylina</taxon>
        <taxon>Oppioidea</taxon>
        <taxon>Oppiidae</taxon>
        <taxon>Medioppia</taxon>
    </lineage>
</organism>
<evidence type="ECO:0000256" key="10">
    <source>
        <dbReference type="RuleBase" id="RU000688"/>
    </source>
</evidence>
<keyword evidence="7 11" id="KW-0472">Membrane</keyword>
<dbReference type="PRINTS" id="PR00237">
    <property type="entry name" value="GPCRRHODOPSN"/>
</dbReference>
<feature type="transmembrane region" description="Helical" evidence="11">
    <location>
        <begin position="180"/>
        <end position="204"/>
    </location>
</feature>
<dbReference type="EMBL" id="OC863621">
    <property type="protein sequence ID" value="CAD7631135.1"/>
    <property type="molecule type" value="Genomic_DNA"/>
</dbReference>
<feature type="transmembrane region" description="Helical" evidence="11">
    <location>
        <begin position="224"/>
        <end position="249"/>
    </location>
</feature>
<evidence type="ECO:0000256" key="6">
    <source>
        <dbReference type="ARBA" id="ARBA00023040"/>
    </source>
</evidence>
<protein>
    <recommendedName>
        <fullName evidence="12">G-protein coupled receptors family 1 profile domain-containing protein</fullName>
    </recommendedName>
</protein>
<dbReference type="OrthoDB" id="10034726at2759"/>
<feature type="transmembrane region" description="Helical" evidence="11">
    <location>
        <begin position="309"/>
        <end position="335"/>
    </location>
</feature>
<keyword evidence="6 10" id="KW-0297">G-protein coupled receptor</keyword>
<evidence type="ECO:0000256" key="1">
    <source>
        <dbReference type="ARBA" id="ARBA00004651"/>
    </source>
</evidence>
<dbReference type="GO" id="GO:0005886">
    <property type="term" value="C:plasma membrane"/>
    <property type="evidence" value="ECO:0007669"/>
    <property type="project" value="UniProtKB-SubCell"/>
</dbReference>
<evidence type="ECO:0000313" key="14">
    <source>
        <dbReference type="Proteomes" id="UP000759131"/>
    </source>
</evidence>
<evidence type="ECO:0000256" key="11">
    <source>
        <dbReference type="SAM" id="Phobius"/>
    </source>
</evidence>
<evidence type="ECO:0000259" key="12">
    <source>
        <dbReference type="PROSITE" id="PS50262"/>
    </source>
</evidence>
<dbReference type="Proteomes" id="UP000759131">
    <property type="component" value="Unassembled WGS sequence"/>
</dbReference>
<dbReference type="SMART" id="SM01381">
    <property type="entry name" value="7TM_GPCR_Srsx"/>
    <property type="match status" value="1"/>
</dbReference>
<feature type="transmembrane region" description="Helical" evidence="11">
    <location>
        <begin position="256"/>
        <end position="289"/>
    </location>
</feature>
<dbReference type="GO" id="GO:0004930">
    <property type="term" value="F:G protein-coupled receptor activity"/>
    <property type="evidence" value="ECO:0007669"/>
    <property type="project" value="UniProtKB-KW"/>
</dbReference>
<feature type="transmembrane region" description="Helical" evidence="11">
    <location>
        <begin position="60"/>
        <end position="85"/>
    </location>
</feature>
<comment type="subcellular location">
    <subcellularLocation>
        <location evidence="1">Cell membrane</location>
        <topology evidence="1">Multi-pass membrane protein</topology>
    </subcellularLocation>
</comment>
<dbReference type="InterPro" id="IPR000276">
    <property type="entry name" value="GPCR_Rhodpsn"/>
</dbReference>
<evidence type="ECO:0000256" key="2">
    <source>
        <dbReference type="ARBA" id="ARBA00010663"/>
    </source>
</evidence>
<keyword evidence="4 10" id="KW-0812">Transmembrane</keyword>
<dbReference type="AlphaFoldDB" id="A0A7R9Q3Q3"/>
<dbReference type="PANTHER" id="PTHR24248">
    <property type="entry name" value="ADRENERGIC RECEPTOR-RELATED G-PROTEIN COUPLED RECEPTOR"/>
    <property type="match status" value="1"/>
</dbReference>
<reference evidence="13" key="1">
    <citation type="submission" date="2020-11" db="EMBL/GenBank/DDBJ databases">
        <authorList>
            <person name="Tran Van P."/>
        </authorList>
    </citation>
    <scope>NUCLEOTIDE SEQUENCE</scope>
</reference>
<evidence type="ECO:0000256" key="9">
    <source>
        <dbReference type="ARBA" id="ARBA00023224"/>
    </source>
</evidence>